<dbReference type="SUPFAM" id="SSF52518">
    <property type="entry name" value="Thiamin diphosphate-binding fold (THDP-binding)"/>
    <property type="match status" value="1"/>
</dbReference>
<dbReference type="PANTHER" id="PTHR47514">
    <property type="entry name" value="TRANSKETOLASE N-TERMINAL SECTION-RELATED"/>
    <property type="match status" value="1"/>
</dbReference>
<dbReference type="AlphaFoldDB" id="A0A1F7VBR1"/>
<proteinExistence type="predicted"/>
<organism evidence="2 3">
    <name type="scientific">Candidatus Uhrbacteria bacterium RIFCSPLOWO2_02_FULL_49_11</name>
    <dbReference type="NCBI Taxonomy" id="1802409"/>
    <lineage>
        <taxon>Bacteria</taxon>
        <taxon>Candidatus Uhriibacteriota</taxon>
    </lineage>
</organism>
<name>A0A1F7VBR1_9BACT</name>
<gene>
    <name evidence="2" type="ORF">A3I42_03135</name>
</gene>
<dbReference type="PANTHER" id="PTHR47514:SF2">
    <property type="entry name" value="TRANSKETOLASE"/>
    <property type="match status" value="1"/>
</dbReference>
<protein>
    <submittedName>
        <fullName evidence="2">Transketolase</fullName>
    </submittedName>
</protein>
<feature type="domain" description="Transketolase N-terminal" evidence="1">
    <location>
        <begin position="7"/>
        <end position="241"/>
    </location>
</feature>
<dbReference type="CDD" id="cd02012">
    <property type="entry name" value="TPP_TK"/>
    <property type="match status" value="1"/>
</dbReference>
<dbReference type="Gene3D" id="3.40.50.970">
    <property type="match status" value="1"/>
</dbReference>
<dbReference type="InterPro" id="IPR029061">
    <property type="entry name" value="THDP-binding"/>
</dbReference>
<accession>A0A1F7VBR1</accession>
<sequence length="259" mass="28295">MRKDTLRMIADAKSCHVGSCFSCIDILTALYFHSLRINTQNPLWPQRDRFIMSKGHGVAALYVTLAKRGFCSPDVLQHYTKDGSLLAGHVTCTATPGIEASTGSLGHGLSIGVGMALALQKDQPQSKVYVLLSDGECDEGSTWEAALSAGHFGLDNLVAIVDYNKIQSYGAVAEVMGLEPFADKWRAFRFAVKELDGHDIPALIAAFDSLPLQRGKPTLILAHTTKGKGVSFMENKMEWHYHTPTMQQVDLAVEELDSI</sequence>
<dbReference type="EMBL" id="MGER01000046">
    <property type="protein sequence ID" value="OGL87861.1"/>
    <property type="molecule type" value="Genomic_DNA"/>
</dbReference>
<reference evidence="2 3" key="1">
    <citation type="journal article" date="2016" name="Nat. Commun.">
        <title>Thousands of microbial genomes shed light on interconnected biogeochemical processes in an aquifer system.</title>
        <authorList>
            <person name="Anantharaman K."/>
            <person name="Brown C.T."/>
            <person name="Hug L.A."/>
            <person name="Sharon I."/>
            <person name="Castelle C.J."/>
            <person name="Probst A.J."/>
            <person name="Thomas B.C."/>
            <person name="Singh A."/>
            <person name="Wilkins M.J."/>
            <person name="Karaoz U."/>
            <person name="Brodie E.L."/>
            <person name="Williams K.H."/>
            <person name="Hubbard S.S."/>
            <person name="Banfield J.F."/>
        </authorList>
    </citation>
    <scope>NUCLEOTIDE SEQUENCE [LARGE SCALE GENOMIC DNA]</scope>
</reference>
<dbReference type="Proteomes" id="UP000178264">
    <property type="component" value="Unassembled WGS sequence"/>
</dbReference>
<evidence type="ECO:0000313" key="2">
    <source>
        <dbReference type="EMBL" id="OGL87861.1"/>
    </source>
</evidence>
<comment type="caution">
    <text evidence="2">The sequence shown here is derived from an EMBL/GenBank/DDBJ whole genome shotgun (WGS) entry which is preliminary data.</text>
</comment>
<evidence type="ECO:0000313" key="3">
    <source>
        <dbReference type="Proteomes" id="UP000178264"/>
    </source>
</evidence>
<evidence type="ECO:0000259" key="1">
    <source>
        <dbReference type="Pfam" id="PF00456"/>
    </source>
</evidence>
<dbReference type="Pfam" id="PF00456">
    <property type="entry name" value="Transketolase_N"/>
    <property type="match status" value="1"/>
</dbReference>
<dbReference type="InterPro" id="IPR005474">
    <property type="entry name" value="Transketolase_N"/>
</dbReference>